<evidence type="ECO:0000313" key="1">
    <source>
        <dbReference type="EMBL" id="KAI4353013.1"/>
    </source>
</evidence>
<reference evidence="1 2" key="1">
    <citation type="journal article" date="2022" name="DNA Res.">
        <title>Chromosomal-level genome assembly of the orchid tree Bauhinia variegata (Leguminosae; Cercidoideae) supports the allotetraploid origin hypothesis of Bauhinia.</title>
        <authorList>
            <person name="Zhong Y."/>
            <person name="Chen Y."/>
            <person name="Zheng D."/>
            <person name="Pang J."/>
            <person name="Liu Y."/>
            <person name="Luo S."/>
            <person name="Meng S."/>
            <person name="Qian L."/>
            <person name="Wei D."/>
            <person name="Dai S."/>
            <person name="Zhou R."/>
        </authorList>
    </citation>
    <scope>NUCLEOTIDE SEQUENCE [LARGE SCALE GENOMIC DNA]</scope>
    <source>
        <strain evidence="1">BV-YZ2020</strain>
    </source>
</reference>
<proteinExistence type="predicted"/>
<dbReference type="Proteomes" id="UP000828941">
    <property type="component" value="Chromosome 2"/>
</dbReference>
<dbReference type="EMBL" id="CM039427">
    <property type="protein sequence ID" value="KAI4353013.1"/>
    <property type="molecule type" value="Genomic_DNA"/>
</dbReference>
<sequence length="211" mass="23750">MLHLHTLRERDNVDYTEFRDSNVELKILSFVNPVSAKVLPSPVLEKEWISLFVNYAKGLKKAKVSPEGFLDRTDKIGKVIGWAPQIQILAPQAIGGFLSHCGWNSTQESIYFGVPIATWPLYAEQQANAFELVTEVGLGVEISMDYRVGSKGILSAEKIAKEIKDLMEENSEIRKKAKEMSDKSRRALVKGGCSYSSLGRLIDDIIWVWFD</sequence>
<accession>A0ACB9PWZ3</accession>
<comment type="caution">
    <text evidence="1">The sequence shown here is derived from an EMBL/GenBank/DDBJ whole genome shotgun (WGS) entry which is preliminary data.</text>
</comment>
<gene>
    <name evidence="1" type="ORF">L6164_001991</name>
</gene>
<evidence type="ECO:0000313" key="2">
    <source>
        <dbReference type="Proteomes" id="UP000828941"/>
    </source>
</evidence>
<keyword evidence="2" id="KW-1185">Reference proteome</keyword>
<protein>
    <submittedName>
        <fullName evidence="1">Uncharacterized protein</fullName>
    </submittedName>
</protein>
<name>A0ACB9PWZ3_BAUVA</name>
<organism evidence="1 2">
    <name type="scientific">Bauhinia variegata</name>
    <name type="common">Purple orchid tree</name>
    <name type="synonym">Phanera variegata</name>
    <dbReference type="NCBI Taxonomy" id="167791"/>
    <lineage>
        <taxon>Eukaryota</taxon>
        <taxon>Viridiplantae</taxon>
        <taxon>Streptophyta</taxon>
        <taxon>Embryophyta</taxon>
        <taxon>Tracheophyta</taxon>
        <taxon>Spermatophyta</taxon>
        <taxon>Magnoliopsida</taxon>
        <taxon>eudicotyledons</taxon>
        <taxon>Gunneridae</taxon>
        <taxon>Pentapetalae</taxon>
        <taxon>rosids</taxon>
        <taxon>fabids</taxon>
        <taxon>Fabales</taxon>
        <taxon>Fabaceae</taxon>
        <taxon>Cercidoideae</taxon>
        <taxon>Cercideae</taxon>
        <taxon>Bauhiniinae</taxon>
        <taxon>Bauhinia</taxon>
    </lineage>
</organism>